<gene>
    <name evidence="3" type="ORF">MNOR_LOCUS23879</name>
</gene>
<keyword evidence="1" id="KW-1133">Transmembrane helix</keyword>
<dbReference type="Proteomes" id="UP001497623">
    <property type="component" value="Unassembled WGS sequence"/>
</dbReference>
<proteinExistence type="predicted"/>
<evidence type="ECO:0000256" key="1">
    <source>
        <dbReference type="SAM" id="Phobius"/>
    </source>
</evidence>
<evidence type="ECO:0000313" key="4">
    <source>
        <dbReference type="Proteomes" id="UP001497623"/>
    </source>
</evidence>
<accession>A0AAV2RGG7</accession>
<dbReference type="Pfam" id="PF07727">
    <property type="entry name" value="RVT_2"/>
    <property type="match status" value="1"/>
</dbReference>
<feature type="transmembrane region" description="Helical" evidence="1">
    <location>
        <begin position="47"/>
        <end position="70"/>
    </location>
</feature>
<dbReference type="InterPro" id="IPR013103">
    <property type="entry name" value="RVT_2"/>
</dbReference>
<comment type="caution">
    <text evidence="3">The sequence shown here is derived from an EMBL/GenBank/DDBJ whole genome shotgun (WGS) entry which is preliminary data.</text>
</comment>
<protein>
    <recommendedName>
        <fullName evidence="2">Reverse transcriptase Ty1/copia-type domain-containing protein</fullName>
    </recommendedName>
</protein>
<keyword evidence="1" id="KW-0472">Membrane</keyword>
<dbReference type="EMBL" id="CAXKWB010021466">
    <property type="protein sequence ID" value="CAL4123191.1"/>
    <property type="molecule type" value="Genomic_DNA"/>
</dbReference>
<organism evidence="3 4">
    <name type="scientific">Meganyctiphanes norvegica</name>
    <name type="common">Northern krill</name>
    <name type="synonym">Thysanopoda norvegica</name>
    <dbReference type="NCBI Taxonomy" id="48144"/>
    <lineage>
        <taxon>Eukaryota</taxon>
        <taxon>Metazoa</taxon>
        <taxon>Ecdysozoa</taxon>
        <taxon>Arthropoda</taxon>
        <taxon>Crustacea</taxon>
        <taxon>Multicrustacea</taxon>
        <taxon>Malacostraca</taxon>
        <taxon>Eumalacostraca</taxon>
        <taxon>Eucarida</taxon>
        <taxon>Euphausiacea</taxon>
        <taxon>Euphausiidae</taxon>
        <taxon>Meganyctiphanes</taxon>
    </lineage>
</organism>
<evidence type="ECO:0000259" key="2">
    <source>
        <dbReference type="Pfam" id="PF07727"/>
    </source>
</evidence>
<name>A0AAV2RGG7_MEGNR</name>
<keyword evidence="4" id="KW-1185">Reference proteome</keyword>
<sequence length="364" mass="39950">MLNLGLLTVQGNLGLLTVPAALAKMLNLGLLTVQRNLGLLTVPVALVKMLNLGLLTVLGNLGLLTVPVALAKMLNLGLLTVQGNLGLLTVPRSLGKNVDLFENRSRVDVGSKISKLDLGTKDGNGTSGKYVKQQNDTTCAGKMGYWKKGQRFQGLDPVTGMLISGKILGRAGKVTGVNKDCYNVQLDNDGWTGWFNLATLRELSEVNENIEMIILFSNDAVSLAKNKEIQTWIDNKVFEVVPNEGQRAISVRWIVTEKTKDNGLVIKARLVARGFEEDTTSLRKDSPTCSKESVRLLVAFASSKQWACNTVDVKSAYLQGDKIEREIFLKPPPEFNDGNLWKLKKTVYGLCDAARAWYMRVKVL</sequence>
<reference evidence="3 4" key="1">
    <citation type="submission" date="2024-05" db="EMBL/GenBank/DDBJ databases">
        <authorList>
            <person name="Wallberg A."/>
        </authorList>
    </citation>
    <scope>NUCLEOTIDE SEQUENCE [LARGE SCALE GENOMIC DNA]</scope>
</reference>
<dbReference type="AlphaFoldDB" id="A0AAV2RGG7"/>
<evidence type="ECO:0000313" key="3">
    <source>
        <dbReference type="EMBL" id="CAL4123191.1"/>
    </source>
</evidence>
<keyword evidence="1" id="KW-0812">Transmembrane</keyword>
<feature type="domain" description="Reverse transcriptase Ty1/copia-type" evidence="2">
    <location>
        <begin position="235"/>
        <end position="362"/>
    </location>
</feature>